<reference evidence="1" key="1">
    <citation type="submission" date="2018-02" db="EMBL/GenBank/DDBJ databases">
        <title>Rhizophora mucronata_Transcriptome.</title>
        <authorList>
            <person name="Meera S.P."/>
            <person name="Sreeshan A."/>
            <person name="Augustine A."/>
        </authorList>
    </citation>
    <scope>NUCLEOTIDE SEQUENCE</scope>
    <source>
        <tissue evidence="1">Leaf</tissue>
    </source>
</reference>
<proteinExistence type="predicted"/>
<sequence length="34" mass="4072">MHNGWARFILLCLCNPHFPNSCLTRQTEKRSHFL</sequence>
<dbReference type="AlphaFoldDB" id="A0A2P2R5D9"/>
<protein>
    <submittedName>
        <fullName evidence="1">Uncharacterized protein</fullName>
    </submittedName>
</protein>
<dbReference type="EMBL" id="GGEC01093946">
    <property type="protein sequence ID" value="MBX74430.1"/>
    <property type="molecule type" value="Transcribed_RNA"/>
</dbReference>
<accession>A0A2P2R5D9</accession>
<name>A0A2P2R5D9_RHIMU</name>
<organism evidence="1">
    <name type="scientific">Rhizophora mucronata</name>
    <name type="common">Asiatic mangrove</name>
    <dbReference type="NCBI Taxonomy" id="61149"/>
    <lineage>
        <taxon>Eukaryota</taxon>
        <taxon>Viridiplantae</taxon>
        <taxon>Streptophyta</taxon>
        <taxon>Embryophyta</taxon>
        <taxon>Tracheophyta</taxon>
        <taxon>Spermatophyta</taxon>
        <taxon>Magnoliopsida</taxon>
        <taxon>eudicotyledons</taxon>
        <taxon>Gunneridae</taxon>
        <taxon>Pentapetalae</taxon>
        <taxon>rosids</taxon>
        <taxon>fabids</taxon>
        <taxon>Malpighiales</taxon>
        <taxon>Rhizophoraceae</taxon>
        <taxon>Rhizophora</taxon>
    </lineage>
</organism>
<evidence type="ECO:0000313" key="1">
    <source>
        <dbReference type="EMBL" id="MBX74430.1"/>
    </source>
</evidence>